<accession>A0A9W6MG13</accession>
<name>A0A9W6MG13_9ACTN</name>
<protein>
    <submittedName>
        <fullName evidence="1">Uncharacterized protein</fullName>
    </submittedName>
</protein>
<keyword evidence="2" id="KW-1185">Reference proteome</keyword>
<comment type="caution">
    <text evidence="1">The sequence shown here is derived from an EMBL/GenBank/DDBJ whole genome shotgun (WGS) entry which is preliminary data.</text>
</comment>
<organism evidence="1 2">
    <name type="scientific">Streptosporangium carneum</name>
    <dbReference type="NCBI Taxonomy" id="47481"/>
    <lineage>
        <taxon>Bacteria</taxon>
        <taxon>Bacillati</taxon>
        <taxon>Actinomycetota</taxon>
        <taxon>Actinomycetes</taxon>
        <taxon>Streptosporangiales</taxon>
        <taxon>Streptosporangiaceae</taxon>
        <taxon>Streptosporangium</taxon>
    </lineage>
</organism>
<reference evidence="1" key="1">
    <citation type="journal article" date="2014" name="Int. J. Syst. Evol. Microbiol.">
        <title>Complete genome sequence of Corynebacterium casei LMG S-19264T (=DSM 44701T), isolated from a smear-ripened cheese.</title>
        <authorList>
            <consortium name="US DOE Joint Genome Institute (JGI-PGF)"/>
            <person name="Walter F."/>
            <person name="Albersmeier A."/>
            <person name="Kalinowski J."/>
            <person name="Ruckert C."/>
        </authorList>
    </citation>
    <scope>NUCLEOTIDE SEQUENCE</scope>
    <source>
        <strain evidence="1">VKM Ac-2007</strain>
    </source>
</reference>
<dbReference type="Proteomes" id="UP001143474">
    <property type="component" value="Unassembled WGS sequence"/>
</dbReference>
<proteinExistence type="predicted"/>
<evidence type="ECO:0000313" key="1">
    <source>
        <dbReference type="EMBL" id="GLK13254.1"/>
    </source>
</evidence>
<dbReference type="AlphaFoldDB" id="A0A9W6MG13"/>
<evidence type="ECO:0000313" key="2">
    <source>
        <dbReference type="Proteomes" id="UP001143474"/>
    </source>
</evidence>
<dbReference type="RefSeq" id="WP_271221544.1">
    <property type="nucleotide sequence ID" value="NZ_BAAAVD010000035.1"/>
</dbReference>
<sequence length="66" mass="7832">MFTDLGRALLVERVVCRRDDIEVFARFDENSALYRRLLRADEVREQIAATWSQLRRFEEELAGLSE</sequence>
<reference evidence="1" key="2">
    <citation type="submission" date="2023-01" db="EMBL/GenBank/DDBJ databases">
        <authorList>
            <person name="Sun Q."/>
            <person name="Evtushenko L."/>
        </authorList>
    </citation>
    <scope>NUCLEOTIDE SEQUENCE</scope>
    <source>
        <strain evidence="1">VKM Ac-2007</strain>
    </source>
</reference>
<dbReference type="EMBL" id="BSEV01000021">
    <property type="protein sequence ID" value="GLK13254.1"/>
    <property type="molecule type" value="Genomic_DNA"/>
</dbReference>
<gene>
    <name evidence="1" type="ORF">GCM10017600_66650</name>
</gene>